<evidence type="ECO:0000259" key="5">
    <source>
        <dbReference type="Pfam" id="PF01370"/>
    </source>
</evidence>
<sequence length="202" mass="22811">MGKILVTGVLSKVGLQLAIDLLEGDNDVIGVTLHVINGHDVDLKLREHPRFELLEGDVSNHLFLLDPAFHDVTEIYHLPFDSSYKNRIENMEMLFKNAGNTSGTKNLLKLAHRNQAKFTYVSGPGNDLTNTLLGNASQQSCNAEIFNMHDYEAEMRLGEIFCYEYYKRYNMDIKILRPDGKDNAILAIDSSKGEKMGVIEYN</sequence>
<dbReference type="InterPro" id="IPR044516">
    <property type="entry name" value="UXS-like"/>
</dbReference>
<keyword evidence="7" id="KW-1185">Reference proteome</keyword>
<dbReference type="InterPro" id="IPR001509">
    <property type="entry name" value="Epimerase_deHydtase"/>
</dbReference>
<name>A0ABS6JV05_9BACI</name>
<reference evidence="6 7" key="1">
    <citation type="submission" date="2021-06" db="EMBL/GenBank/DDBJ databases">
        <title>Bacillus sp. RD4P76, an endophyte from a halophyte.</title>
        <authorList>
            <person name="Sun J.-Q."/>
        </authorList>
    </citation>
    <scope>NUCLEOTIDE SEQUENCE [LARGE SCALE GENOMIC DNA]</scope>
    <source>
        <strain evidence="6 7">JCM 17098</strain>
    </source>
</reference>
<proteinExistence type="predicted"/>
<comment type="caution">
    <text evidence="6">The sequence shown here is derived from an EMBL/GenBank/DDBJ whole genome shotgun (WGS) entry which is preliminary data.</text>
</comment>
<accession>A0ABS6JV05</accession>
<evidence type="ECO:0000256" key="2">
    <source>
        <dbReference type="ARBA" id="ARBA00022793"/>
    </source>
</evidence>
<keyword evidence="2" id="KW-0210">Decarboxylase</keyword>
<dbReference type="PANTHER" id="PTHR43078">
    <property type="entry name" value="UDP-GLUCURONIC ACID DECARBOXYLASE-RELATED"/>
    <property type="match status" value="1"/>
</dbReference>
<dbReference type="RefSeq" id="WP_088076603.1">
    <property type="nucleotide sequence ID" value="NZ_JAHQCR010000036.1"/>
</dbReference>
<keyword evidence="3" id="KW-0520">NAD</keyword>
<evidence type="ECO:0000256" key="1">
    <source>
        <dbReference type="ARBA" id="ARBA00001911"/>
    </source>
</evidence>
<protein>
    <submittedName>
        <fullName evidence="6">NAD-dependent epimerase/dehydratase family protein</fullName>
    </submittedName>
</protein>
<dbReference type="PANTHER" id="PTHR43078:SF6">
    <property type="entry name" value="UDP-GLUCURONIC ACID DECARBOXYLASE 1"/>
    <property type="match status" value="1"/>
</dbReference>
<dbReference type="SUPFAM" id="SSF51735">
    <property type="entry name" value="NAD(P)-binding Rossmann-fold domains"/>
    <property type="match status" value="1"/>
</dbReference>
<organism evidence="6 7">
    <name type="scientific">Evansella alkalicola</name>
    <dbReference type="NCBI Taxonomy" id="745819"/>
    <lineage>
        <taxon>Bacteria</taxon>
        <taxon>Bacillati</taxon>
        <taxon>Bacillota</taxon>
        <taxon>Bacilli</taxon>
        <taxon>Bacillales</taxon>
        <taxon>Bacillaceae</taxon>
        <taxon>Evansella</taxon>
    </lineage>
</organism>
<dbReference type="Proteomes" id="UP000790580">
    <property type="component" value="Unassembled WGS sequence"/>
</dbReference>
<keyword evidence="4" id="KW-0456">Lyase</keyword>
<dbReference type="Pfam" id="PF01370">
    <property type="entry name" value="Epimerase"/>
    <property type="match status" value="1"/>
</dbReference>
<evidence type="ECO:0000313" key="6">
    <source>
        <dbReference type="EMBL" id="MBU9721529.1"/>
    </source>
</evidence>
<gene>
    <name evidence="6" type="ORF">KS407_08735</name>
</gene>
<comment type="cofactor">
    <cofactor evidence="1">
        <name>NAD(+)</name>
        <dbReference type="ChEBI" id="CHEBI:57540"/>
    </cofactor>
</comment>
<dbReference type="Gene3D" id="3.40.50.720">
    <property type="entry name" value="NAD(P)-binding Rossmann-like Domain"/>
    <property type="match status" value="1"/>
</dbReference>
<dbReference type="InterPro" id="IPR036291">
    <property type="entry name" value="NAD(P)-bd_dom_sf"/>
</dbReference>
<feature type="domain" description="NAD-dependent epimerase/dehydratase" evidence="5">
    <location>
        <begin position="4"/>
        <end position="178"/>
    </location>
</feature>
<evidence type="ECO:0000313" key="7">
    <source>
        <dbReference type="Proteomes" id="UP000790580"/>
    </source>
</evidence>
<dbReference type="EMBL" id="JAHQCR010000036">
    <property type="protein sequence ID" value="MBU9721529.1"/>
    <property type="molecule type" value="Genomic_DNA"/>
</dbReference>
<evidence type="ECO:0000256" key="4">
    <source>
        <dbReference type="ARBA" id="ARBA00023239"/>
    </source>
</evidence>
<evidence type="ECO:0000256" key="3">
    <source>
        <dbReference type="ARBA" id="ARBA00023027"/>
    </source>
</evidence>